<dbReference type="PANTHER" id="PTHR32170">
    <property type="entry name" value="PROTEASOME ACTIVATOR COMPLEX SUBUNIT 4"/>
    <property type="match status" value="1"/>
</dbReference>
<evidence type="ECO:0000256" key="1">
    <source>
        <dbReference type="SAM" id="MobiDB-lite"/>
    </source>
</evidence>
<dbReference type="InterPro" id="IPR011989">
    <property type="entry name" value="ARM-like"/>
</dbReference>
<protein>
    <submittedName>
        <fullName evidence="3">Proteasome activator BLM10</fullName>
    </submittedName>
</protein>
<dbReference type="PANTHER" id="PTHR32170:SF3">
    <property type="entry name" value="PROTEASOME ACTIVATOR COMPLEX SUBUNIT 4"/>
    <property type="match status" value="1"/>
</dbReference>
<dbReference type="SUPFAM" id="SSF48371">
    <property type="entry name" value="ARM repeat"/>
    <property type="match status" value="1"/>
</dbReference>
<evidence type="ECO:0000313" key="3">
    <source>
        <dbReference type="EMBL" id="KAK9764613.1"/>
    </source>
</evidence>
<dbReference type="Proteomes" id="UP001479436">
    <property type="component" value="Unassembled WGS sequence"/>
</dbReference>
<feature type="compositionally biased region" description="Low complexity" evidence="1">
    <location>
        <begin position="246"/>
        <end position="261"/>
    </location>
</feature>
<accession>A0ABR2WSX9</accession>
<dbReference type="EMBL" id="JASJQH010000396">
    <property type="protein sequence ID" value="KAK9764613.1"/>
    <property type="molecule type" value="Genomic_DNA"/>
</dbReference>
<dbReference type="Pfam" id="PF11919">
    <property type="entry name" value="PSME4_C"/>
    <property type="match status" value="1"/>
</dbReference>
<proteinExistence type="predicted"/>
<dbReference type="InterPro" id="IPR035309">
    <property type="entry name" value="PSME4"/>
</dbReference>
<evidence type="ECO:0000313" key="4">
    <source>
        <dbReference type="Proteomes" id="UP001479436"/>
    </source>
</evidence>
<dbReference type="GO" id="GO:0000502">
    <property type="term" value="C:proteasome complex"/>
    <property type="evidence" value="ECO:0007669"/>
    <property type="project" value="UniProtKB-KW"/>
</dbReference>
<keyword evidence="3" id="KW-0647">Proteasome</keyword>
<name>A0ABR2WSX9_9FUNG</name>
<dbReference type="InterPro" id="IPR021843">
    <property type="entry name" value="PSME4_C"/>
</dbReference>
<feature type="region of interest" description="Disordered" evidence="1">
    <location>
        <begin position="239"/>
        <end position="263"/>
    </location>
</feature>
<sequence>MIKHPYKEIRDMAATIIADVFQLFWRPFSVEEDPLGQYAKQDRALVDEFMNELFETLPSLREARKTESKEDHSVYVSMSKSVLTLVRIVATSSRITPILPYLIQLVPEMFYMQDDDDQELQKFATGALELLFQNNFPPEMLGEIIELFRTLLTSSSWHLRSKSLPVLQIFLFRNLFSIDEQSWKEVMDILIKALLDSQLEVRTMASNTISGLVRCSQRGSIDYLMKRFSELLATPFMRRNKRNGNTSTTSSPTPSRTSTPSGFTESEAILRRHAGVSGVAALIQAFPYGGEPGAIPKWMPDALISLVPFISDPIPISTTAKKTFLDFRRTHQETWVIDKLVFTEEQLDILSDLLVSPSYYA</sequence>
<dbReference type="Gene3D" id="1.25.10.10">
    <property type="entry name" value="Leucine-rich Repeat Variant"/>
    <property type="match status" value="1"/>
</dbReference>
<reference evidence="3 4" key="1">
    <citation type="submission" date="2023-04" db="EMBL/GenBank/DDBJ databases">
        <title>Genome of Basidiobolus ranarum AG-B5.</title>
        <authorList>
            <person name="Stajich J.E."/>
            <person name="Carter-House D."/>
            <person name="Gryganskyi A."/>
        </authorList>
    </citation>
    <scope>NUCLEOTIDE SEQUENCE [LARGE SCALE GENOMIC DNA]</scope>
    <source>
        <strain evidence="3 4">AG-B5</strain>
    </source>
</reference>
<comment type="caution">
    <text evidence="3">The sequence shown here is derived from an EMBL/GenBank/DDBJ whole genome shotgun (WGS) entry which is preliminary data.</text>
</comment>
<gene>
    <name evidence="3" type="primary">BLM3_1</name>
    <name evidence="3" type="ORF">K7432_007732</name>
</gene>
<dbReference type="InterPro" id="IPR016024">
    <property type="entry name" value="ARM-type_fold"/>
</dbReference>
<keyword evidence="4" id="KW-1185">Reference proteome</keyword>
<evidence type="ECO:0000259" key="2">
    <source>
        <dbReference type="Pfam" id="PF11919"/>
    </source>
</evidence>
<organism evidence="3 4">
    <name type="scientific">Basidiobolus ranarum</name>
    <dbReference type="NCBI Taxonomy" id="34480"/>
    <lineage>
        <taxon>Eukaryota</taxon>
        <taxon>Fungi</taxon>
        <taxon>Fungi incertae sedis</taxon>
        <taxon>Zoopagomycota</taxon>
        <taxon>Entomophthoromycotina</taxon>
        <taxon>Basidiobolomycetes</taxon>
        <taxon>Basidiobolales</taxon>
        <taxon>Basidiobolaceae</taxon>
        <taxon>Basidiobolus</taxon>
    </lineage>
</organism>
<feature type="domain" description="Proteasome activator complex subunit 4 C-terminal" evidence="2">
    <location>
        <begin position="270"/>
        <end position="361"/>
    </location>
</feature>